<comment type="caution">
    <text evidence="2">The sequence shown here is derived from an EMBL/GenBank/DDBJ whole genome shotgun (WGS) entry which is preliminary data.</text>
</comment>
<dbReference type="CDD" id="cd00267">
    <property type="entry name" value="ABC_ATPase"/>
    <property type="match status" value="1"/>
</dbReference>
<evidence type="ECO:0000313" key="2">
    <source>
        <dbReference type="EMBL" id="KKQ71162.1"/>
    </source>
</evidence>
<dbReference type="Proteomes" id="UP000034022">
    <property type="component" value="Unassembled WGS sequence"/>
</dbReference>
<dbReference type="InterPro" id="IPR051396">
    <property type="entry name" value="Bact_Antivir_Def_Nuclease"/>
</dbReference>
<feature type="domain" description="RecF/RecN/SMC N-terminal" evidence="1">
    <location>
        <begin position="3"/>
        <end position="292"/>
    </location>
</feature>
<dbReference type="Pfam" id="PF02463">
    <property type="entry name" value="SMC_N"/>
    <property type="match status" value="1"/>
</dbReference>
<protein>
    <recommendedName>
        <fullName evidence="1">RecF/RecN/SMC N-terminal domain-containing protein</fullName>
    </recommendedName>
</protein>
<dbReference type="InterPro" id="IPR027417">
    <property type="entry name" value="P-loop_NTPase"/>
</dbReference>
<evidence type="ECO:0000313" key="3">
    <source>
        <dbReference type="Proteomes" id="UP000034022"/>
    </source>
</evidence>
<name>A0A0G0JX72_9BACT</name>
<accession>A0A0G0JX72</accession>
<dbReference type="Gene3D" id="3.40.50.300">
    <property type="entry name" value="P-loop containing nucleotide triphosphate hydrolases"/>
    <property type="match status" value="1"/>
</dbReference>
<dbReference type="SUPFAM" id="SSF52540">
    <property type="entry name" value="P-loop containing nucleoside triphosphate hydrolases"/>
    <property type="match status" value="1"/>
</dbReference>
<dbReference type="EMBL" id="LBUU01000001">
    <property type="protein sequence ID" value="KKQ71162.1"/>
    <property type="molecule type" value="Genomic_DNA"/>
</dbReference>
<dbReference type="PATRIC" id="fig|1618638.3.peg.90"/>
<dbReference type="PANTHER" id="PTHR43581:SF4">
    <property type="entry name" value="ATP_GTP PHOSPHATASE"/>
    <property type="match status" value="1"/>
</dbReference>
<reference evidence="2" key="1">
    <citation type="journal article" date="2015" name="Nature">
        <title>rRNA introns, odd ribosomes, and small enigmatic genomes across a large radiation of phyla.</title>
        <authorList>
            <person name="Brown C.T."/>
            <person name="Hug L.A."/>
            <person name="Thomas B.C."/>
            <person name="Sharon I."/>
            <person name="Castelle C.J."/>
            <person name="Singh A."/>
            <person name="Wilkins M.J."/>
            <person name="Williams K.H."/>
            <person name="Banfield J.F."/>
        </authorList>
    </citation>
    <scope>NUCLEOTIDE SEQUENCE [LARGE SCALE GENOMIC DNA]</scope>
</reference>
<proteinExistence type="predicted"/>
<evidence type="ECO:0000259" key="1">
    <source>
        <dbReference type="Pfam" id="PF02463"/>
    </source>
</evidence>
<dbReference type="AlphaFoldDB" id="A0A0G0JX72"/>
<gene>
    <name evidence="2" type="ORF">US91_C0001G0089</name>
</gene>
<dbReference type="InterPro" id="IPR003395">
    <property type="entry name" value="RecF/RecN/SMC_N"/>
</dbReference>
<dbReference type="PANTHER" id="PTHR43581">
    <property type="entry name" value="ATP/GTP PHOSPHATASE"/>
    <property type="match status" value="1"/>
</dbReference>
<organism evidence="2 3">
    <name type="scientific">Candidatus Falkowbacteria bacterium GW2011_GWE1_38_31</name>
    <dbReference type="NCBI Taxonomy" id="1618638"/>
    <lineage>
        <taxon>Bacteria</taxon>
        <taxon>Candidatus Falkowiibacteriota</taxon>
    </lineage>
</organism>
<sequence>MKIKKIQFKNGYKRFKDLTIDLGETPSKIIALVGPNGCGKSSVFDGMLYLNNAHEAVGQFGQKDFKFHSMEGVANYNHQNIEITFDSGNFSTTRSAKQATGKQNTIFNYRNPYRYNSNLNVTSLQRIPDIKMNNIGASSSIDLDDKMTNNYQRLYIYITDYRKSNDLTDKQAKTQIIGELNEILKKCLGLEISDEGDILSGKGSLYFKKPSQPKEFEFNVLSSGEKEVVDILLDLYLKRKEFDDTVYIIDEPELHLNTGIQKNLLIEIEKIIPDNCQLWVATHSIGFLTALKENLNDKCSVIAFDGDYASEPKTLTPIVKSRNNWQKIFQTALEDLTGLVAPKKIIYCEGKKEASGNGAEAGIDAQVYNKIFEESEPDTLFISSGGNTEPDKYSAIALKVLNKAFKDVELCLLKDKDINADGTSTTDQQREDFVAANPTMNRMLKRKEIENYLFDFEIVSKQYPAVTSEQYTTKITDIQNGDVKSATGELMSLCGITTGINQNDFKLLLSKQIVPATTVYKELLDCIFNKTI</sequence>